<dbReference type="Pfam" id="PF13796">
    <property type="entry name" value="Sensor"/>
    <property type="match status" value="1"/>
</dbReference>
<dbReference type="Proteomes" id="UP000266906">
    <property type="component" value="Unassembled WGS sequence"/>
</dbReference>
<evidence type="ECO:0000313" key="3">
    <source>
        <dbReference type="EMBL" id="RPE33314.1"/>
    </source>
</evidence>
<comment type="caution">
    <text evidence="3">The sequence shown here is derived from an EMBL/GenBank/DDBJ whole genome shotgun (WGS) entry which is preliminary data.</text>
</comment>
<proteinExistence type="predicted"/>
<evidence type="ECO:0000259" key="2">
    <source>
        <dbReference type="Pfam" id="PF13796"/>
    </source>
</evidence>
<gene>
    <name evidence="3" type="ORF">EDD38_1599</name>
</gene>
<keyword evidence="4" id="KW-1185">Reference proteome</keyword>
<feature type="transmembrane region" description="Helical" evidence="1">
    <location>
        <begin position="133"/>
        <end position="159"/>
    </location>
</feature>
<feature type="transmembrane region" description="Helical" evidence="1">
    <location>
        <begin position="33"/>
        <end position="55"/>
    </location>
</feature>
<accession>A0A3N4SA89</accession>
<evidence type="ECO:0000313" key="4">
    <source>
        <dbReference type="Proteomes" id="UP000266906"/>
    </source>
</evidence>
<reference evidence="3 4" key="1">
    <citation type="submission" date="2018-11" db="EMBL/GenBank/DDBJ databases">
        <title>Sequencing the genomes of 1000 actinobacteria strains.</title>
        <authorList>
            <person name="Klenk H.-P."/>
        </authorList>
    </citation>
    <scope>NUCLEOTIDE SEQUENCE [LARGE SCALE GENOMIC DNA]</scope>
    <source>
        <strain evidence="3 4">DSM 44781</strain>
    </source>
</reference>
<dbReference type="AlphaFoldDB" id="A0A3N4SA89"/>
<feature type="domain" description="Putative sensor" evidence="2">
    <location>
        <begin position="35"/>
        <end position="228"/>
    </location>
</feature>
<dbReference type="InterPro" id="IPR025828">
    <property type="entry name" value="Put_sensor_dom"/>
</dbReference>
<evidence type="ECO:0000256" key="1">
    <source>
        <dbReference type="SAM" id="Phobius"/>
    </source>
</evidence>
<keyword evidence="1" id="KW-1133">Transmembrane helix</keyword>
<feature type="transmembrane region" description="Helical" evidence="1">
    <location>
        <begin position="193"/>
        <end position="213"/>
    </location>
</feature>
<keyword evidence="1" id="KW-0812">Transmembrane</keyword>
<sequence length="232" mass="25461">MSTAEYPATTPGGHPDRPGFWRAPFARQSFRELGYAITGLPVAVFGFCLVTPMFFAGVGLAITVLGLPVLGLLLVVARGLGAAERGRVRTMLGEELPAPPAVVVTREGFWGRITARLADPPGWKAVLHQFAMLPWAILSFTLSITFFCLGWALALFPVYQWVFRRYTSWDGYRVADWRDSNGVQHVYELTSPWQIAGVCVLGLVILLLTPQLVRGLNAVNRFAARALLSADD</sequence>
<keyword evidence="1" id="KW-0472">Membrane</keyword>
<dbReference type="RefSeq" id="WP_123817709.1">
    <property type="nucleotide sequence ID" value="NZ_JBEYIY010000018.1"/>
</dbReference>
<organism evidence="3 4">
    <name type="scientific">Kitasatospora cineracea</name>
    <dbReference type="NCBI Taxonomy" id="88074"/>
    <lineage>
        <taxon>Bacteria</taxon>
        <taxon>Bacillati</taxon>
        <taxon>Actinomycetota</taxon>
        <taxon>Actinomycetes</taxon>
        <taxon>Kitasatosporales</taxon>
        <taxon>Streptomycetaceae</taxon>
        <taxon>Kitasatospora</taxon>
    </lineage>
</organism>
<dbReference type="EMBL" id="RKQG01000001">
    <property type="protein sequence ID" value="RPE33314.1"/>
    <property type="molecule type" value="Genomic_DNA"/>
</dbReference>
<feature type="transmembrane region" description="Helical" evidence="1">
    <location>
        <begin position="61"/>
        <end position="81"/>
    </location>
</feature>
<protein>
    <submittedName>
        <fullName evidence="3">Sensor protein</fullName>
    </submittedName>
</protein>
<name>A0A3N4SA89_9ACTN</name>